<feature type="transmembrane region" description="Helical" evidence="1">
    <location>
        <begin position="108"/>
        <end position="126"/>
    </location>
</feature>
<reference evidence="2 3" key="1">
    <citation type="submission" date="2021-01" db="EMBL/GenBank/DDBJ databases">
        <title>Genomic Encyclopedia of Type Strains, Phase IV (KMG-IV): sequencing the most valuable type-strain genomes for metagenomic binning, comparative biology and taxonomic classification.</title>
        <authorList>
            <person name="Goeker M."/>
        </authorList>
    </citation>
    <scope>NUCLEOTIDE SEQUENCE [LARGE SCALE GENOMIC DNA]</scope>
    <source>
        <strain evidence="2 3">DSM 25879</strain>
    </source>
</reference>
<dbReference type="EMBL" id="JAFBED010000006">
    <property type="protein sequence ID" value="MBM7621037.1"/>
    <property type="molecule type" value="Genomic_DNA"/>
</dbReference>
<evidence type="ECO:0000313" key="2">
    <source>
        <dbReference type="EMBL" id="MBM7621037.1"/>
    </source>
</evidence>
<keyword evidence="1" id="KW-0812">Transmembrane</keyword>
<dbReference type="RefSeq" id="WP_204417556.1">
    <property type="nucleotide sequence ID" value="NZ_JAFBED010000006.1"/>
</dbReference>
<gene>
    <name evidence="2" type="ORF">JOC95_002910</name>
</gene>
<sequence length="241" mass="26904">MMKVNQFAKTDFQLIRRDGILLVAIFAPIILALFIRFLLPVLEKWLMENYSFSLESYHVPILAVAFLTVPSMLGMMAGFLLLDDRDEGMLAYYAVTPMRKSGYMRYRMVSTLVLTLLLFFAVHLLADLVELPLIAGFLLALLFALEAPIFALMLANFANNKVEGLALNKVLSVSVTLPLLLFFMPGSFKWLLAILPPFWPVMAMAAGVGDTGSFTAFMIGGIAVHGLYIGVLYRMFINKTE</sequence>
<comment type="caution">
    <text evidence="2">The sequence shown here is derived from an EMBL/GenBank/DDBJ whole genome shotgun (WGS) entry which is preliminary data.</text>
</comment>
<dbReference type="Proteomes" id="UP000737402">
    <property type="component" value="Unassembled WGS sequence"/>
</dbReference>
<feature type="transmembrane region" description="Helical" evidence="1">
    <location>
        <begin position="59"/>
        <end position="82"/>
    </location>
</feature>
<evidence type="ECO:0000256" key="1">
    <source>
        <dbReference type="SAM" id="Phobius"/>
    </source>
</evidence>
<accession>A0ABS2P270</accession>
<keyword evidence="1" id="KW-0472">Membrane</keyword>
<name>A0ABS2P270_9BACI</name>
<keyword evidence="1" id="KW-1133">Transmembrane helix</keyword>
<feature type="transmembrane region" description="Helical" evidence="1">
    <location>
        <begin position="132"/>
        <end position="158"/>
    </location>
</feature>
<keyword evidence="3" id="KW-1185">Reference proteome</keyword>
<feature type="transmembrane region" description="Helical" evidence="1">
    <location>
        <begin position="20"/>
        <end position="39"/>
    </location>
</feature>
<feature type="transmembrane region" description="Helical" evidence="1">
    <location>
        <begin position="170"/>
        <end position="192"/>
    </location>
</feature>
<protein>
    <submittedName>
        <fullName evidence="2">Fluoroquinolone transport system permease protein</fullName>
    </submittedName>
</protein>
<proteinExistence type="predicted"/>
<evidence type="ECO:0000313" key="3">
    <source>
        <dbReference type="Proteomes" id="UP000737402"/>
    </source>
</evidence>
<organism evidence="2 3">
    <name type="scientific">Sutcliffiella tianshenii</name>
    <dbReference type="NCBI Taxonomy" id="1463404"/>
    <lineage>
        <taxon>Bacteria</taxon>
        <taxon>Bacillati</taxon>
        <taxon>Bacillota</taxon>
        <taxon>Bacilli</taxon>
        <taxon>Bacillales</taxon>
        <taxon>Bacillaceae</taxon>
        <taxon>Sutcliffiella</taxon>
    </lineage>
</organism>
<feature type="transmembrane region" description="Helical" evidence="1">
    <location>
        <begin position="212"/>
        <end position="233"/>
    </location>
</feature>